<accession>A0A1E7JPG7</accession>
<keyword evidence="1" id="KW-0472">Membrane</keyword>
<feature type="transmembrane region" description="Helical" evidence="1">
    <location>
        <begin position="101"/>
        <end position="122"/>
    </location>
</feature>
<evidence type="ECO:0008006" key="4">
    <source>
        <dbReference type="Google" id="ProtNLM"/>
    </source>
</evidence>
<feature type="transmembrane region" description="Helical" evidence="1">
    <location>
        <begin position="28"/>
        <end position="47"/>
    </location>
</feature>
<gene>
    <name evidence="2" type="ORF">AN215_11400</name>
</gene>
<feature type="transmembrane region" description="Helical" evidence="1">
    <location>
        <begin position="158"/>
        <end position="177"/>
    </location>
</feature>
<evidence type="ECO:0000313" key="3">
    <source>
        <dbReference type="Proteomes" id="UP000176087"/>
    </source>
</evidence>
<keyword evidence="1" id="KW-1133">Transmembrane helix</keyword>
<feature type="transmembrane region" description="Helical" evidence="1">
    <location>
        <begin position="128"/>
        <end position="146"/>
    </location>
</feature>
<feature type="transmembrane region" description="Helical" evidence="1">
    <location>
        <begin position="59"/>
        <end position="80"/>
    </location>
</feature>
<sequence length="180" mass="18792">MPGRDEPVPSSPGPVRTRAVRHLPREQLLFGGTYGLVLSSALIAALENPGEEPDPASDLLWVLLTTAATAAAHGYAHVIARRAAARGETTVRALRTMLAEWPLVAAALPTAVLLSVAVAGWWEESDAVAAALWFNTVALFAWGAWAARVAGRGWPGSFLSGGVDLVIGLVIVVANAMSHA</sequence>
<dbReference type="OrthoDB" id="4333668at2"/>
<dbReference type="RefSeq" id="WP_070009010.1">
    <property type="nucleotide sequence ID" value="NZ_LJGS01000036.1"/>
</dbReference>
<organism evidence="2 3">
    <name type="scientific">Streptomyces abyssalis</name>
    <dbReference type="NCBI Taxonomy" id="933944"/>
    <lineage>
        <taxon>Bacteria</taxon>
        <taxon>Bacillati</taxon>
        <taxon>Actinomycetota</taxon>
        <taxon>Actinomycetes</taxon>
        <taxon>Kitasatosporales</taxon>
        <taxon>Streptomycetaceae</taxon>
        <taxon>Streptomyces</taxon>
    </lineage>
</organism>
<evidence type="ECO:0000313" key="2">
    <source>
        <dbReference type="EMBL" id="OEU90156.1"/>
    </source>
</evidence>
<keyword evidence="3" id="KW-1185">Reference proteome</keyword>
<dbReference type="PATRIC" id="fig|933944.5.peg.5318"/>
<protein>
    <recommendedName>
        <fullName evidence="4">Integral membrane protein</fullName>
    </recommendedName>
</protein>
<name>A0A1E7JPG7_9ACTN</name>
<dbReference type="EMBL" id="LJGT01000038">
    <property type="protein sequence ID" value="OEU90156.1"/>
    <property type="molecule type" value="Genomic_DNA"/>
</dbReference>
<keyword evidence="1" id="KW-0812">Transmembrane</keyword>
<evidence type="ECO:0000256" key="1">
    <source>
        <dbReference type="SAM" id="Phobius"/>
    </source>
</evidence>
<comment type="caution">
    <text evidence="2">The sequence shown here is derived from an EMBL/GenBank/DDBJ whole genome shotgun (WGS) entry which is preliminary data.</text>
</comment>
<dbReference type="AlphaFoldDB" id="A0A1E7JPG7"/>
<dbReference type="Proteomes" id="UP000176087">
    <property type="component" value="Unassembled WGS sequence"/>
</dbReference>
<reference evidence="2 3" key="1">
    <citation type="journal article" date="2016" name="Front. Microbiol.">
        <title>Comparative Genomics Analysis of Streptomyces Species Reveals Their Adaptation to the Marine Environment and Their Diversity at the Genomic Level.</title>
        <authorList>
            <person name="Tian X."/>
            <person name="Zhang Z."/>
            <person name="Yang T."/>
            <person name="Chen M."/>
            <person name="Li J."/>
            <person name="Chen F."/>
            <person name="Yang J."/>
            <person name="Li W."/>
            <person name="Zhang B."/>
            <person name="Zhang Z."/>
            <person name="Wu J."/>
            <person name="Zhang C."/>
            <person name="Long L."/>
            <person name="Xiao J."/>
        </authorList>
    </citation>
    <scope>NUCLEOTIDE SEQUENCE [LARGE SCALE GENOMIC DNA]</scope>
    <source>
        <strain evidence="2 3">SCSIO 10390</strain>
    </source>
</reference>
<proteinExistence type="predicted"/>